<evidence type="ECO:0000256" key="1">
    <source>
        <dbReference type="SAM" id="Phobius"/>
    </source>
</evidence>
<dbReference type="GO" id="GO:0005576">
    <property type="term" value="C:extracellular region"/>
    <property type="evidence" value="ECO:0007669"/>
    <property type="project" value="TreeGrafter"/>
</dbReference>
<dbReference type="eggNOG" id="COG1463">
    <property type="taxonomic scope" value="Bacteria"/>
</dbReference>
<protein>
    <submittedName>
        <fullName evidence="4">Virulence factor Mce family protein</fullName>
    </submittedName>
</protein>
<gene>
    <name evidence="4" type="ORF">SaccyDRAFT_1080</name>
</gene>
<reference evidence="4 5" key="1">
    <citation type="submission" date="2011-11" db="EMBL/GenBank/DDBJ databases">
        <title>The Noncontiguous Finished sequence of Saccharomonospora cyanea NA-134.</title>
        <authorList>
            <consortium name="US DOE Joint Genome Institute"/>
            <person name="Lucas S."/>
            <person name="Han J."/>
            <person name="Lapidus A."/>
            <person name="Cheng J.-F."/>
            <person name="Goodwin L."/>
            <person name="Pitluck S."/>
            <person name="Peters L."/>
            <person name="Ovchinnikova G."/>
            <person name="Lu M."/>
            <person name="Detter J.C."/>
            <person name="Han C."/>
            <person name="Tapia R."/>
            <person name="Land M."/>
            <person name="Hauser L."/>
            <person name="Kyrpides N."/>
            <person name="Ivanova N."/>
            <person name="Pagani I."/>
            <person name="Brambilla E.-M."/>
            <person name="Klenk H.-P."/>
            <person name="Woyke T."/>
        </authorList>
    </citation>
    <scope>NUCLEOTIDE SEQUENCE [LARGE SCALE GENOMIC DNA]</scope>
    <source>
        <strain evidence="4 5">NA-134</strain>
    </source>
</reference>
<feature type="transmembrane region" description="Helical" evidence="1">
    <location>
        <begin position="12"/>
        <end position="31"/>
    </location>
</feature>
<dbReference type="PANTHER" id="PTHR33371">
    <property type="entry name" value="INTERMEMBRANE PHOSPHOLIPID TRANSPORT SYSTEM BINDING PROTEIN MLAD-RELATED"/>
    <property type="match status" value="1"/>
</dbReference>
<dbReference type="Pfam" id="PF02470">
    <property type="entry name" value="MlaD"/>
    <property type="match status" value="1"/>
</dbReference>
<dbReference type="RefSeq" id="WP_005454299.1">
    <property type="nucleotide sequence ID" value="NZ_CM001440.1"/>
</dbReference>
<accession>H5XNG3</accession>
<feature type="domain" description="Mammalian cell entry C-terminal" evidence="3">
    <location>
        <begin position="116"/>
        <end position="305"/>
    </location>
</feature>
<keyword evidence="5" id="KW-1185">Reference proteome</keyword>
<organism evidence="4 5">
    <name type="scientific">Saccharomonospora cyanea NA-134</name>
    <dbReference type="NCBI Taxonomy" id="882082"/>
    <lineage>
        <taxon>Bacteria</taxon>
        <taxon>Bacillati</taxon>
        <taxon>Actinomycetota</taxon>
        <taxon>Actinomycetes</taxon>
        <taxon>Pseudonocardiales</taxon>
        <taxon>Pseudonocardiaceae</taxon>
        <taxon>Saccharomonospora</taxon>
    </lineage>
</organism>
<dbReference type="InterPro" id="IPR052336">
    <property type="entry name" value="MlaD_Phospholipid_Transporter"/>
</dbReference>
<dbReference type="InterPro" id="IPR024516">
    <property type="entry name" value="Mce_C"/>
</dbReference>
<dbReference type="InterPro" id="IPR005693">
    <property type="entry name" value="Mce"/>
</dbReference>
<dbReference type="NCBIfam" id="TIGR00996">
    <property type="entry name" value="Mtu_fam_mce"/>
    <property type="match status" value="1"/>
</dbReference>
<dbReference type="OrthoDB" id="4516955at2"/>
<dbReference type="Proteomes" id="UP000002791">
    <property type="component" value="Chromosome"/>
</dbReference>
<keyword evidence="1" id="KW-0812">Transmembrane</keyword>
<dbReference type="HOGENOM" id="CLU_044068_0_1_11"/>
<dbReference type="InterPro" id="IPR003399">
    <property type="entry name" value="Mce/MlaD"/>
</dbReference>
<dbReference type="STRING" id="882082.SaccyDRAFT_1080"/>
<sequence length="329" mass="34665">MSRWNRLRATRIATVLAVAAVVTVGALWWVFGDHGDKTVTAYFDRAVGVYPGSDVKVLGVRVGEVVSVTPEPTRVRLTMTVAPDAPVAPDTRALIVSPSVVADRYVQLPDLAHGGPRLADDTVIPRSRTAAPVELDELYASLNDLATALGPDGANADGALSDLLDTGAGVLDGNGESFSQTVRNFGDLARTLADSDDDLFATIDSLSVFTAMLAGNDTRVREATEQLASVTETLAADKEELSAALASLGDALADLQEFVADNREALKSSVDDLADLTQLMVDRRASLAEALDVAPAAAENAYNAFDPRSDTLQGRINPLEYLGQPGGSR</sequence>
<evidence type="ECO:0000313" key="5">
    <source>
        <dbReference type="Proteomes" id="UP000002791"/>
    </source>
</evidence>
<evidence type="ECO:0000259" key="3">
    <source>
        <dbReference type="Pfam" id="PF11887"/>
    </source>
</evidence>
<keyword evidence="1" id="KW-1133">Transmembrane helix</keyword>
<name>H5XNG3_9PSEU</name>
<evidence type="ECO:0000259" key="2">
    <source>
        <dbReference type="Pfam" id="PF02470"/>
    </source>
</evidence>
<feature type="domain" description="Mce/MlaD" evidence="2">
    <location>
        <begin position="37"/>
        <end position="108"/>
    </location>
</feature>
<dbReference type="Pfam" id="PF11887">
    <property type="entry name" value="Mce4_CUP1"/>
    <property type="match status" value="1"/>
</dbReference>
<keyword evidence="1" id="KW-0472">Membrane</keyword>
<dbReference type="PANTHER" id="PTHR33371:SF4">
    <property type="entry name" value="INTERMEMBRANE PHOSPHOLIPID TRANSPORT SYSTEM BINDING PROTEIN MLAD"/>
    <property type="match status" value="1"/>
</dbReference>
<dbReference type="AlphaFoldDB" id="H5XNG3"/>
<dbReference type="EMBL" id="CM001440">
    <property type="protein sequence ID" value="EHR59991.1"/>
    <property type="molecule type" value="Genomic_DNA"/>
</dbReference>
<proteinExistence type="predicted"/>
<evidence type="ECO:0000313" key="4">
    <source>
        <dbReference type="EMBL" id="EHR59991.1"/>
    </source>
</evidence>